<comment type="caution">
    <text evidence="8">The sequence shown here is derived from an EMBL/GenBank/DDBJ whole genome shotgun (WGS) entry which is preliminary data.</text>
</comment>
<evidence type="ECO:0000256" key="6">
    <source>
        <dbReference type="RuleBase" id="RU363032"/>
    </source>
</evidence>
<keyword evidence="3 6" id="KW-0812">Transmembrane</keyword>
<comment type="similarity">
    <text evidence="6">Belongs to the binding-protein-dependent transport system permease family.</text>
</comment>
<evidence type="ECO:0000313" key="9">
    <source>
        <dbReference type="Proteomes" id="UP001519287"/>
    </source>
</evidence>
<evidence type="ECO:0000313" key="8">
    <source>
        <dbReference type="EMBL" id="MBP1988551.1"/>
    </source>
</evidence>
<feature type="transmembrane region" description="Helical" evidence="6">
    <location>
        <begin position="290"/>
        <end position="314"/>
    </location>
</feature>
<feature type="transmembrane region" description="Helical" evidence="6">
    <location>
        <begin position="100"/>
        <end position="121"/>
    </location>
</feature>
<evidence type="ECO:0000256" key="5">
    <source>
        <dbReference type="ARBA" id="ARBA00023136"/>
    </source>
</evidence>
<comment type="subcellular location">
    <subcellularLocation>
        <location evidence="6">Cell membrane</location>
        <topology evidence="6">Multi-pass membrane protein</topology>
    </subcellularLocation>
    <subcellularLocation>
        <location evidence="1">Membrane</location>
        <topology evidence="1">Multi-pass membrane protein</topology>
    </subcellularLocation>
</comment>
<feature type="transmembrane region" description="Helical" evidence="6">
    <location>
        <begin position="36"/>
        <end position="63"/>
    </location>
</feature>
<organism evidence="8 9">
    <name type="scientific">Paenibacillus eucommiae</name>
    <dbReference type="NCBI Taxonomy" id="1355755"/>
    <lineage>
        <taxon>Bacteria</taxon>
        <taxon>Bacillati</taxon>
        <taxon>Bacillota</taxon>
        <taxon>Bacilli</taxon>
        <taxon>Bacillales</taxon>
        <taxon>Paenibacillaceae</taxon>
        <taxon>Paenibacillus</taxon>
    </lineage>
</organism>
<dbReference type="EMBL" id="JAGGLB010000001">
    <property type="protein sequence ID" value="MBP1988551.1"/>
    <property type="molecule type" value="Genomic_DNA"/>
</dbReference>
<evidence type="ECO:0000256" key="4">
    <source>
        <dbReference type="ARBA" id="ARBA00022989"/>
    </source>
</evidence>
<dbReference type="PANTHER" id="PTHR43496:SF1">
    <property type="entry name" value="POLYGALACTURONAN_RHAMNOGALACTURONAN TRANSPORT SYSTEM PERMEASE PROTEIN YTEP"/>
    <property type="match status" value="1"/>
</dbReference>
<sequence>MQLNKSGGFPKATVQKQKLNADKATSLAKRFKESKYLLLLVLPCLVYYIIFHYIPMFGIVISFQKYNLFKGVWQSEWVGWKHYIMFFQNPDFFKLLRNTFLLSFYSIVFGFPAPIVLALLLNELKHVMFKKFVQSVSYLPHFISTVIVASMIVVFLSPSGGMINRFIEAVGLNPVNWLMQPEWFRTIYVSSGIWQGIGWSSIIYLAALTAVDPHLYEAAEMDGASRLGKMLHISIPGMMPVIVVLLILEIGSVLGVGFEKVFLLYNPATYETADILSTYVYRVGLGQGNYSYATAIGLFTGVVNLVLLVGANYFSRKVGETSLW</sequence>
<feature type="transmembrane region" description="Helical" evidence="6">
    <location>
        <begin position="187"/>
        <end position="211"/>
    </location>
</feature>
<reference evidence="8 9" key="1">
    <citation type="submission" date="2021-03" db="EMBL/GenBank/DDBJ databases">
        <title>Genomic Encyclopedia of Type Strains, Phase IV (KMG-IV): sequencing the most valuable type-strain genomes for metagenomic binning, comparative biology and taxonomic classification.</title>
        <authorList>
            <person name="Goeker M."/>
        </authorList>
    </citation>
    <scope>NUCLEOTIDE SEQUENCE [LARGE SCALE GENOMIC DNA]</scope>
    <source>
        <strain evidence="8 9">DSM 26048</strain>
    </source>
</reference>
<keyword evidence="9" id="KW-1185">Reference proteome</keyword>
<accession>A0ABS4ILU5</accession>
<feature type="transmembrane region" description="Helical" evidence="6">
    <location>
        <begin position="231"/>
        <end position="258"/>
    </location>
</feature>
<dbReference type="Pfam" id="PF00528">
    <property type="entry name" value="BPD_transp_1"/>
    <property type="match status" value="1"/>
</dbReference>
<evidence type="ECO:0000259" key="7">
    <source>
        <dbReference type="PROSITE" id="PS50928"/>
    </source>
</evidence>
<dbReference type="PROSITE" id="PS50928">
    <property type="entry name" value="ABC_TM1"/>
    <property type="match status" value="1"/>
</dbReference>
<feature type="domain" description="ABC transmembrane type-1" evidence="7">
    <location>
        <begin position="96"/>
        <end position="311"/>
    </location>
</feature>
<gene>
    <name evidence="8" type="ORF">J2Z66_000146</name>
</gene>
<keyword evidence="4 6" id="KW-1133">Transmembrane helix</keyword>
<proteinExistence type="inferred from homology"/>
<dbReference type="InterPro" id="IPR000515">
    <property type="entry name" value="MetI-like"/>
</dbReference>
<keyword evidence="2 6" id="KW-0813">Transport</keyword>
<dbReference type="InterPro" id="IPR035906">
    <property type="entry name" value="MetI-like_sf"/>
</dbReference>
<dbReference type="Proteomes" id="UP001519287">
    <property type="component" value="Unassembled WGS sequence"/>
</dbReference>
<dbReference type="PANTHER" id="PTHR43496">
    <property type="entry name" value="PROTEIN LPLB"/>
    <property type="match status" value="1"/>
</dbReference>
<dbReference type="RefSeq" id="WP_209968600.1">
    <property type="nucleotide sequence ID" value="NZ_JAGGLB010000001.1"/>
</dbReference>
<keyword evidence="5 6" id="KW-0472">Membrane</keyword>
<dbReference type="Gene3D" id="1.10.3720.10">
    <property type="entry name" value="MetI-like"/>
    <property type="match status" value="1"/>
</dbReference>
<evidence type="ECO:0000256" key="1">
    <source>
        <dbReference type="ARBA" id="ARBA00004141"/>
    </source>
</evidence>
<dbReference type="CDD" id="cd06261">
    <property type="entry name" value="TM_PBP2"/>
    <property type="match status" value="1"/>
</dbReference>
<protein>
    <submittedName>
        <fullName evidence="8">Aldouronate transport system permease protein</fullName>
    </submittedName>
</protein>
<evidence type="ECO:0000256" key="3">
    <source>
        <dbReference type="ARBA" id="ARBA00022692"/>
    </source>
</evidence>
<evidence type="ECO:0000256" key="2">
    <source>
        <dbReference type="ARBA" id="ARBA00022448"/>
    </source>
</evidence>
<feature type="transmembrane region" description="Helical" evidence="6">
    <location>
        <begin position="142"/>
        <end position="167"/>
    </location>
</feature>
<dbReference type="SUPFAM" id="SSF161098">
    <property type="entry name" value="MetI-like"/>
    <property type="match status" value="1"/>
</dbReference>
<name>A0ABS4ILU5_9BACL</name>